<feature type="transmembrane region" description="Helical" evidence="2">
    <location>
        <begin position="262"/>
        <end position="283"/>
    </location>
</feature>
<feature type="transmembrane region" description="Helical" evidence="2">
    <location>
        <begin position="338"/>
        <end position="358"/>
    </location>
</feature>
<evidence type="ECO:0000256" key="2">
    <source>
        <dbReference type="SAM" id="Phobius"/>
    </source>
</evidence>
<feature type="region of interest" description="Disordered" evidence="1">
    <location>
        <begin position="37"/>
        <end position="102"/>
    </location>
</feature>
<protein>
    <submittedName>
        <fullName evidence="3">Putative transmembrane protein</fullName>
    </submittedName>
</protein>
<name>A0A086JIA1_TOXGO</name>
<dbReference type="VEuPathDB" id="ToxoDB:TGP89_278920"/>
<comment type="caution">
    <text evidence="3">The sequence shown here is derived from an EMBL/GenBank/DDBJ whole genome shotgun (WGS) entry which is preliminary data.</text>
</comment>
<dbReference type="OrthoDB" id="332641at2759"/>
<gene>
    <name evidence="3" type="ORF">TGP89_278920</name>
</gene>
<dbReference type="Proteomes" id="UP000028828">
    <property type="component" value="Unassembled WGS sequence"/>
</dbReference>
<feature type="compositionally biased region" description="Low complexity" evidence="1">
    <location>
        <begin position="67"/>
        <end position="78"/>
    </location>
</feature>
<accession>A0A086JIA1</accession>
<organism evidence="3 4">
    <name type="scientific">Toxoplasma gondii p89</name>
    <dbReference type="NCBI Taxonomy" id="943119"/>
    <lineage>
        <taxon>Eukaryota</taxon>
        <taxon>Sar</taxon>
        <taxon>Alveolata</taxon>
        <taxon>Apicomplexa</taxon>
        <taxon>Conoidasida</taxon>
        <taxon>Coccidia</taxon>
        <taxon>Eucoccidiorida</taxon>
        <taxon>Eimeriorina</taxon>
        <taxon>Sarcocystidae</taxon>
        <taxon>Toxoplasma</taxon>
    </lineage>
</organism>
<reference evidence="3 4" key="1">
    <citation type="submission" date="2014-03" db="EMBL/GenBank/DDBJ databases">
        <authorList>
            <person name="Sibley D."/>
            <person name="Venepally P."/>
            <person name="Karamycheva S."/>
            <person name="Hadjithomas M."/>
            <person name="Khan A."/>
            <person name="Brunk B."/>
            <person name="Roos D."/>
            <person name="Caler E."/>
            <person name="Lorenzi H."/>
        </authorList>
    </citation>
    <scope>NUCLEOTIDE SEQUENCE [LARGE SCALE GENOMIC DNA]</scope>
    <source>
        <strain evidence="4">p89</strain>
    </source>
</reference>
<feature type="transmembrane region" description="Helical" evidence="2">
    <location>
        <begin position="303"/>
        <end position="326"/>
    </location>
</feature>
<keyword evidence="2 3" id="KW-0812">Transmembrane</keyword>
<sequence length="412" mass="43960">MDLLTSSLATPGASEQDCTDDGISKVCTVGTALDTSAQRLASPSPSPEPSSFHCSPDSSVPPSPLHGDASANAGSSDALPDFQEQKPLLPPPRRGLTDPTYGIICAPDSLRPRIPNSVAPLPARPADDPRAALLLQAGEEARKEAEEFLCHSGLPERDKEEAAIDRLLKGLREESQETNHAKIIEWFSLLFALAAAVATIVLGSVKLQLNDPYYRFLVAAVGGEALLAYALPAAIVLWNLYANDDEETNSLRAVSCDRRALFLMNACRILLGVFLLIVAAFGFHSHQQEEGGQVDLSTVKKTFVLVSVCQLGSAFVFAILAVYAWLAARLIANKAMQASAVTAFVEVIVSVVNGWAHFYDSMALAAVESSVGAANKRVKYMEYVDISAAGILFILAVVDFVGAPRSPKVPAR</sequence>
<feature type="transmembrane region" description="Helical" evidence="2">
    <location>
        <begin position="217"/>
        <end position="241"/>
    </location>
</feature>
<feature type="region of interest" description="Disordered" evidence="1">
    <location>
        <begin position="1"/>
        <end position="22"/>
    </location>
</feature>
<keyword evidence="2" id="KW-0472">Membrane</keyword>
<dbReference type="AlphaFoldDB" id="A0A086JIA1"/>
<feature type="transmembrane region" description="Helical" evidence="2">
    <location>
        <begin position="186"/>
        <end position="205"/>
    </location>
</feature>
<evidence type="ECO:0000256" key="1">
    <source>
        <dbReference type="SAM" id="MobiDB-lite"/>
    </source>
</evidence>
<feature type="transmembrane region" description="Helical" evidence="2">
    <location>
        <begin position="386"/>
        <end position="403"/>
    </location>
</feature>
<dbReference type="EMBL" id="AEYI02001913">
    <property type="protein sequence ID" value="KFG31869.1"/>
    <property type="molecule type" value="Genomic_DNA"/>
</dbReference>
<evidence type="ECO:0000313" key="3">
    <source>
        <dbReference type="EMBL" id="KFG31869.1"/>
    </source>
</evidence>
<keyword evidence="2" id="KW-1133">Transmembrane helix</keyword>
<proteinExistence type="predicted"/>
<evidence type="ECO:0000313" key="4">
    <source>
        <dbReference type="Proteomes" id="UP000028828"/>
    </source>
</evidence>